<protein>
    <recommendedName>
        <fullName evidence="3">Aminoglycoside phosphotransferase domain-containing protein</fullName>
    </recommendedName>
</protein>
<proteinExistence type="predicted"/>
<dbReference type="RefSeq" id="WP_235052035.1">
    <property type="nucleotide sequence ID" value="NZ_JAKFHA010000005.1"/>
</dbReference>
<organism evidence="1 2">
    <name type="scientific">Yinghuangia soli</name>
    <dbReference type="NCBI Taxonomy" id="2908204"/>
    <lineage>
        <taxon>Bacteria</taxon>
        <taxon>Bacillati</taxon>
        <taxon>Actinomycetota</taxon>
        <taxon>Actinomycetes</taxon>
        <taxon>Kitasatosporales</taxon>
        <taxon>Streptomycetaceae</taxon>
        <taxon>Yinghuangia</taxon>
    </lineage>
</organism>
<dbReference type="EMBL" id="JAKFHA010000005">
    <property type="protein sequence ID" value="MCF2527865.1"/>
    <property type="molecule type" value="Genomic_DNA"/>
</dbReference>
<comment type="caution">
    <text evidence="1">The sequence shown here is derived from an EMBL/GenBank/DDBJ whole genome shotgun (WGS) entry which is preliminary data.</text>
</comment>
<evidence type="ECO:0000313" key="1">
    <source>
        <dbReference type="EMBL" id="MCF2527865.1"/>
    </source>
</evidence>
<dbReference type="AlphaFoldDB" id="A0AA41U006"/>
<accession>A0AA41U006</accession>
<evidence type="ECO:0008006" key="3">
    <source>
        <dbReference type="Google" id="ProtNLM"/>
    </source>
</evidence>
<dbReference type="Proteomes" id="UP001165378">
    <property type="component" value="Unassembled WGS sequence"/>
</dbReference>
<gene>
    <name evidence="1" type="ORF">LZ495_11635</name>
</gene>
<reference evidence="1" key="1">
    <citation type="submission" date="2022-01" db="EMBL/GenBank/DDBJ databases">
        <title>Genome-Based Taxonomic Classification of the Phylum Actinobacteria.</title>
        <authorList>
            <person name="Gao Y."/>
        </authorList>
    </citation>
    <scope>NUCLEOTIDE SEQUENCE</scope>
    <source>
        <strain evidence="1">KLBMP 8922</strain>
    </source>
</reference>
<evidence type="ECO:0000313" key="2">
    <source>
        <dbReference type="Proteomes" id="UP001165378"/>
    </source>
</evidence>
<keyword evidence="2" id="KW-1185">Reference proteome</keyword>
<name>A0AA41U006_9ACTN</name>
<sequence length="54" mass="6058">MHTDPAATNFVMTDDQAHLVDWTWPALGPPWIDAVLWGFRLISDGHQNPEEAAD</sequence>